<evidence type="ECO:0000313" key="13">
    <source>
        <dbReference type="Proteomes" id="UP000032102"/>
    </source>
</evidence>
<feature type="transmembrane region" description="Helical" evidence="9">
    <location>
        <begin position="160"/>
        <end position="178"/>
    </location>
</feature>
<sequence length="584" mass="65605">MKVFLDLMWFFKQEKKAYIIGIILLAIVSLLELVPPKVIGHVVDAIKAGELTKEKLATWLSLLACVAICMYGCRYVWRTMIFGSAAKLARLLRDRLYGHFTTMSPSFYQHRRIGDLMAHATNDLQAIQQTAGVGVLTLVDSLCIGGFVIATMAFTISWKLTLICLLPMPLMVYLTSYYGSLLHRRFHHAQEAFSALNDKVQESIAGMKVIKTFGQEKEEIESFRVQADDVVRKNMAVARIDSLFDPTISLIVGVSFFLAIVFGARFVVQGELTIGQLVSFTMYLGLLIWPMLAFGWLFNIVERGRASYDRVSSLLREKPDIQENEGLLDDVPTGDITYDIRSFTYPNETKPTLQHIQFTLKKGETLGIVGKTGAGKTTLLKVLLREFVGMDGDVYFGGHSITQYRLERLREAIGYVPQDHFLFSASIRDNIAFARPNASQEEVEHVAKLAQVHDDIVQFPEGYETVVGERGVSLSGGQKQRLSIARALLLDPEVLILDDSLSAVDAQTEERILRALKENRAGKTTIIATHRLSAIQHAHLILVLEDGNIVQRGTHEELVVQDGWYRDMYVRQQLEQFVERGGAQ</sequence>
<keyword evidence="6 12" id="KW-0067">ATP-binding</keyword>
<dbReference type="GO" id="GO:0015421">
    <property type="term" value="F:ABC-type oligopeptide transporter activity"/>
    <property type="evidence" value="ECO:0007669"/>
    <property type="project" value="TreeGrafter"/>
</dbReference>
<proteinExistence type="predicted"/>
<dbReference type="SUPFAM" id="SSF52540">
    <property type="entry name" value="P-loop containing nucleoside triphosphate hydrolases"/>
    <property type="match status" value="1"/>
</dbReference>
<dbReference type="CDD" id="cd18541">
    <property type="entry name" value="ABC_6TM_TmrB_like"/>
    <property type="match status" value="1"/>
</dbReference>
<feature type="transmembrane region" description="Helical" evidence="9">
    <location>
        <begin position="280"/>
        <end position="301"/>
    </location>
</feature>
<name>A0A0D0RVD9_9BACL</name>
<evidence type="ECO:0000256" key="2">
    <source>
        <dbReference type="ARBA" id="ARBA00022448"/>
    </source>
</evidence>
<feature type="transmembrane region" description="Helical" evidence="9">
    <location>
        <begin position="133"/>
        <end position="154"/>
    </location>
</feature>
<dbReference type="InterPro" id="IPR027417">
    <property type="entry name" value="P-loop_NTPase"/>
</dbReference>
<dbReference type="Proteomes" id="UP000032102">
    <property type="component" value="Unassembled WGS sequence"/>
</dbReference>
<keyword evidence="13" id="KW-1185">Reference proteome</keyword>
<keyword evidence="4 9" id="KW-0812">Transmembrane</keyword>
<feature type="transmembrane region" description="Helical" evidence="9">
    <location>
        <begin position="56"/>
        <end position="77"/>
    </location>
</feature>
<comment type="caution">
    <text evidence="12">The sequence shown here is derived from an EMBL/GenBank/DDBJ whole genome shotgun (WGS) entry which is preliminary data.</text>
</comment>
<evidence type="ECO:0000256" key="6">
    <source>
        <dbReference type="ARBA" id="ARBA00022840"/>
    </source>
</evidence>
<dbReference type="PANTHER" id="PTHR43394:SF1">
    <property type="entry name" value="ATP-BINDING CASSETTE SUB-FAMILY B MEMBER 10, MITOCHONDRIAL"/>
    <property type="match status" value="1"/>
</dbReference>
<evidence type="ECO:0000313" key="12">
    <source>
        <dbReference type="EMBL" id="KIQ95557.1"/>
    </source>
</evidence>
<dbReference type="GO" id="GO:0016887">
    <property type="term" value="F:ATP hydrolysis activity"/>
    <property type="evidence" value="ECO:0007669"/>
    <property type="project" value="InterPro"/>
</dbReference>
<dbReference type="InterPro" id="IPR039421">
    <property type="entry name" value="Type_1_exporter"/>
</dbReference>
<evidence type="ECO:0000256" key="3">
    <source>
        <dbReference type="ARBA" id="ARBA00022475"/>
    </source>
</evidence>
<dbReference type="Pfam" id="PF00005">
    <property type="entry name" value="ABC_tran"/>
    <property type="match status" value="1"/>
</dbReference>
<evidence type="ECO:0000256" key="9">
    <source>
        <dbReference type="SAM" id="Phobius"/>
    </source>
</evidence>
<comment type="subcellular location">
    <subcellularLocation>
        <location evidence="1">Cell membrane</location>
        <topology evidence="1">Multi-pass membrane protein</topology>
    </subcellularLocation>
</comment>
<feature type="domain" description="ABC transporter" evidence="10">
    <location>
        <begin position="331"/>
        <end position="571"/>
    </location>
</feature>
<dbReference type="Gene3D" id="1.20.1560.10">
    <property type="entry name" value="ABC transporter type 1, transmembrane domain"/>
    <property type="match status" value="1"/>
</dbReference>
<accession>A0A0D0RVD9</accession>
<organism evidence="12 13">
    <name type="scientific">Anoxybacillus thermarum</name>
    <dbReference type="NCBI Taxonomy" id="404937"/>
    <lineage>
        <taxon>Bacteria</taxon>
        <taxon>Bacillati</taxon>
        <taxon>Bacillota</taxon>
        <taxon>Bacilli</taxon>
        <taxon>Bacillales</taxon>
        <taxon>Anoxybacillaceae</taxon>
        <taxon>Anoxybacillus</taxon>
    </lineage>
</organism>
<keyword evidence="3" id="KW-1003">Cell membrane</keyword>
<dbReference type="InterPro" id="IPR017871">
    <property type="entry name" value="ABC_transporter-like_CS"/>
</dbReference>
<feature type="transmembrane region" description="Helical" evidence="9">
    <location>
        <begin position="17"/>
        <end position="36"/>
    </location>
</feature>
<dbReference type="Gene3D" id="3.40.50.300">
    <property type="entry name" value="P-loop containing nucleotide triphosphate hydrolases"/>
    <property type="match status" value="1"/>
</dbReference>
<evidence type="ECO:0000256" key="7">
    <source>
        <dbReference type="ARBA" id="ARBA00022989"/>
    </source>
</evidence>
<dbReference type="PATRIC" id="fig|404937.3.peg.396"/>
<dbReference type="SMART" id="SM00382">
    <property type="entry name" value="AAA"/>
    <property type="match status" value="1"/>
</dbReference>
<dbReference type="FunFam" id="1.20.1560.10:FF:000011">
    <property type="entry name" value="Multidrug ABC transporter ATP-binding protein"/>
    <property type="match status" value="1"/>
</dbReference>
<feature type="domain" description="ABC transmembrane type-1" evidence="11">
    <location>
        <begin position="19"/>
        <end position="303"/>
    </location>
</feature>
<dbReference type="GO" id="GO:0005886">
    <property type="term" value="C:plasma membrane"/>
    <property type="evidence" value="ECO:0007669"/>
    <property type="project" value="UniProtKB-SubCell"/>
</dbReference>
<dbReference type="Pfam" id="PF00664">
    <property type="entry name" value="ABC_membrane"/>
    <property type="match status" value="1"/>
</dbReference>
<dbReference type="InterPro" id="IPR036640">
    <property type="entry name" value="ABC1_TM_sf"/>
</dbReference>
<dbReference type="PROSITE" id="PS50893">
    <property type="entry name" value="ABC_TRANSPORTER_2"/>
    <property type="match status" value="1"/>
</dbReference>
<keyword evidence="2" id="KW-0813">Transport</keyword>
<evidence type="ECO:0000256" key="4">
    <source>
        <dbReference type="ARBA" id="ARBA00022692"/>
    </source>
</evidence>
<evidence type="ECO:0000256" key="8">
    <source>
        <dbReference type="ARBA" id="ARBA00023136"/>
    </source>
</evidence>
<keyword evidence="8 9" id="KW-0472">Membrane</keyword>
<evidence type="ECO:0000259" key="11">
    <source>
        <dbReference type="PROSITE" id="PS50929"/>
    </source>
</evidence>
<protein>
    <submittedName>
        <fullName evidence="12">Putative multidrug resistance ABC transporter ATP-binding/permease protein YheI</fullName>
        <ecNumber evidence="12">3.6.3.-</ecNumber>
    </submittedName>
</protein>
<keyword evidence="12" id="KW-0378">Hydrolase</keyword>
<dbReference type="PROSITE" id="PS00211">
    <property type="entry name" value="ABC_TRANSPORTER_1"/>
    <property type="match status" value="1"/>
</dbReference>
<dbReference type="EC" id="3.6.3.-" evidence="12"/>
<dbReference type="InterPro" id="IPR011527">
    <property type="entry name" value="ABC1_TM_dom"/>
</dbReference>
<dbReference type="SUPFAM" id="SSF90123">
    <property type="entry name" value="ABC transporter transmembrane region"/>
    <property type="match status" value="1"/>
</dbReference>
<keyword evidence="7 9" id="KW-1133">Transmembrane helix</keyword>
<evidence type="ECO:0000256" key="5">
    <source>
        <dbReference type="ARBA" id="ARBA00022741"/>
    </source>
</evidence>
<keyword evidence="5" id="KW-0547">Nucleotide-binding</keyword>
<feature type="transmembrane region" description="Helical" evidence="9">
    <location>
        <begin position="248"/>
        <end position="268"/>
    </location>
</feature>
<dbReference type="InterPro" id="IPR003593">
    <property type="entry name" value="AAA+_ATPase"/>
</dbReference>
<dbReference type="FunFam" id="3.40.50.300:FF:000221">
    <property type="entry name" value="Multidrug ABC transporter ATP-binding protein"/>
    <property type="match status" value="1"/>
</dbReference>
<dbReference type="InterPro" id="IPR003439">
    <property type="entry name" value="ABC_transporter-like_ATP-bd"/>
</dbReference>
<evidence type="ECO:0000256" key="1">
    <source>
        <dbReference type="ARBA" id="ARBA00004651"/>
    </source>
</evidence>
<dbReference type="PANTHER" id="PTHR43394">
    <property type="entry name" value="ATP-DEPENDENT PERMEASE MDL1, MITOCHONDRIAL"/>
    <property type="match status" value="1"/>
</dbReference>
<evidence type="ECO:0000259" key="10">
    <source>
        <dbReference type="PROSITE" id="PS50893"/>
    </source>
</evidence>
<gene>
    <name evidence="12" type="ORF">LH47_00374</name>
</gene>
<dbReference type="AlphaFoldDB" id="A0A0D0RVD9"/>
<dbReference type="GO" id="GO:0005524">
    <property type="term" value="F:ATP binding"/>
    <property type="evidence" value="ECO:0007669"/>
    <property type="project" value="UniProtKB-KW"/>
</dbReference>
<reference evidence="12 13" key="1">
    <citation type="submission" date="2015-01" db="EMBL/GenBank/DDBJ databases">
        <title>Draft genome of Anoxybacillus thermarum strain AF/04.</title>
        <authorList>
            <person name="Poli A."/>
            <person name="Nicolaus B."/>
            <person name="Chan K.-G."/>
            <person name="Kahar U.M."/>
            <person name="Yaakob A.S."/>
            <person name="Chan C.S."/>
            <person name="Goh K.M."/>
        </authorList>
    </citation>
    <scope>NUCLEOTIDE SEQUENCE [LARGE SCALE GENOMIC DNA]</scope>
    <source>
        <strain evidence="12 13">AF/04</strain>
    </source>
</reference>
<dbReference type="EMBL" id="JXTH01000004">
    <property type="protein sequence ID" value="KIQ95557.1"/>
    <property type="molecule type" value="Genomic_DNA"/>
</dbReference>
<dbReference type="RefSeq" id="WP_043964262.1">
    <property type="nucleotide sequence ID" value="NZ_JXTH01000004.1"/>
</dbReference>
<dbReference type="PROSITE" id="PS50929">
    <property type="entry name" value="ABC_TM1F"/>
    <property type="match status" value="1"/>
</dbReference>